<feature type="compositionally biased region" description="Low complexity" evidence="2">
    <location>
        <begin position="160"/>
        <end position="169"/>
    </location>
</feature>
<sequence length="619" mass="65559">MSERFRRHGSPTCNSRDETAGVEGAASSGRLLPLKATVPFQLRAPSQPRGATSPSRSNSSSSSSIIICGGARTSTSRGQSPARAVCDALAPSHCSHSSRSSSSLLSAAVVAAAATATRAVTIPSPSTGGSPTHKPPQPPAASPPQRLAAPSPYTFPCRGSSALSPCSSSPILQLRCPPEPPHPPPPPPSASPSCSSSSSSSGEQAGRQSTENGSASPGRRACSSPLCREKSRQLLPGPSPAAHSSDGPFRRTSSLDTLTGPYLAGHWPRDGSHAQCAPCMRDKATQTPKAWADEYSEKRRGSHKRSASWGSTDQLKEIAKLRQQLQRSKHSSRRHRDKERKSPFNGNHVVITQSQTPVTKTFLIPVPKSAVSRFRNSVEGLNQEIERIIIRDSGERDEQLVPQDVPDGHRAPPPLQQRSSSTRSIDTQTPSGGGGGGGGSNHSNSSSRPDSISPSFLTVANDIGGPSPCPSEDLLTDGRSSTHKDLDPSSPVPKYAFSPRPNNSYTFKREPPEGCERVKAFEESLPRLPRDIPEFLCPDRNKVNFIPKSGSAFCLVSILKPLLPTQELTFRGSGALGVHSLSPSPGPPLALEPDHRVSRGTCTSAPPPCLPLHLEEPES</sequence>
<dbReference type="KEGG" id="sfm:108920639"/>
<feature type="compositionally biased region" description="Gly residues" evidence="2">
    <location>
        <begin position="431"/>
        <end position="440"/>
    </location>
</feature>
<dbReference type="CTD" id="100003476"/>
<feature type="compositionally biased region" description="Polar residues" evidence="2">
    <location>
        <begin position="416"/>
        <end position="430"/>
    </location>
</feature>
<evidence type="ECO:0000256" key="1">
    <source>
        <dbReference type="ARBA" id="ARBA00022553"/>
    </source>
</evidence>
<gene>
    <name evidence="3" type="primary">FAM117B</name>
    <name evidence="3" type="synonym">LOC108920639</name>
</gene>
<organism evidence="3 4">
    <name type="scientific">Scleropages formosus</name>
    <name type="common">Asian bonytongue</name>
    <name type="synonym">Osteoglossum formosum</name>
    <dbReference type="NCBI Taxonomy" id="113540"/>
    <lineage>
        <taxon>Eukaryota</taxon>
        <taxon>Metazoa</taxon>
        <taxon>Chordata</taxon>
        <taxon>Craniata</taxon>
        <taxon>Vertebrata</taxon>
        <taxon>Euteleostomi</taxon>
        <taxon>Actinopterygii</taxon>
        <taxon>Neopterygii</taxon>
        <taxon>Teleostei</taxon>
        <taxon>Osteoglossocephala</taxon>
        <taxon>Osteoglossomorpha</taxon>
        <taxon>Osteoglossiformes</taxon>
        <taxon>Osteoglossidae</taxon>
        <taxon>Scleropages</taxon>
    </lineage>
</organism>
<feature type="region of interest" description="Disordered" evidence="2">
    <location>
        <begin position="586"/>
        <end position="619"/>
    </location>
</feature>
<feature type="compositionally biased region" description="Low complexity" evidence="2">
    <location>
        <begin position="53"/>
        <end position="67"/>
    </location>
</feature>
<dbReference type="OrthoDB" id="10037581at2759"/>
<dbReference type="PANTHER" id="PTHR14972:SF6">
    <property type="entry name" value="PROTEIN FAM117B"/>
    <property type="match status" value="1"/>
</dbReference>
<keyword evidence="1" id="KW-0597">Phosphoprotein</keyword>
<reference evidence="3" key="3">
    <citation type="submission" date="2025-09" db="UniProtKB">
        <authorList>
            <consortium name="Ensembl"/>
        </authorList>
    </citation>
    <scope>IDENTIFICATION</scope>
</reference>
<feature type="compositionally biased region" description="Pro residues" evidence="2">
    <location>
        <begin position="177"/>
        <end position="190"/>
    </location>
</feature>
<feature type="region of interest" description="Disordered" evidence="2">
    <location>
        <begin position="389"/>
        <end position="511"/>
    </location>
</feature>
<proteinExistence type="predicted"/>
<dbReference type="AlphaFoldDB" id="A0A8C9W819"/>
<feature type="region of interest" description="Disordered" evidence="2">
    <location>
        <begin position="120"/>
        <end position="272"/>
    </location>
</feature>
<evidence type="ECO:0000256" key="2">
    <source>
        <dbReference type="SAM" id="MobiDB-lite"/>
    </source>
</evidence>
<feature type="compositionally biased region" description="Polar residues" evidence="2">
    <location>
        <begin position="202"/>
        <end position="215"/>
    </location>
</feature>
<accession>A0A8C9W819</accession>
<feature type="compositionally biased region" description="Basic and acidic residues" evidence="2">
    <location>
        <begin position="389"/>
        <end position="399"/>
    </location>
</feature>
<dbReference type="Ensembl" id="ENSSFOT00015050498.1">
    <property type="protein sequence ID" value="ENSSFOP00015071028.1"/>
    <property type="gene ID" value="ENSSFOG00015029893.1"/>
</dbReference>
<feature type="compositionally biased region" description="Pro residues" evidence="2">
    <location>
        <begin position="133"/>
        <end position="142"/>
    </location>
</feature>
<dbReference type="PANTHER" id="PTHR14972">
    <property type="entry name" value="AGAP011572-PA"/>
    <property type="match status" value="1"/>
</dbReference>
<protein>
    <submittedName>
        <fullName evidence="3">Family with sequence similarity 117 member B</fullName>
    </submittedName>
</protein>
<evidence type="ECO:0000313" key="3">
    <source>
        <dbReference type="Ensembl" id="ENSSFOP00015071028.1"/>
    </source>
</evidence>
<feature type="compositionally biased region" description="Low complexity" evidence="2">
    <location>
        <begin position="143"/>
        <end position="152"/>
    </location>
</feature>
<dbReference type="InterPro" id="IPR026642">
    <property type="entry name" value="Glcci1/FAM117"/>
</dbReference>
<reference evidence="3" key="2">
    <citation type="submission" date="2025-08" db="UniProtKB">
        <authorList>
            <consortium name="Ensembl"/>
        </authorList>
    </citation>
    <scope>IDENTIFICATION</scope>
</reference>
<feature type="compositionally biased region" description="Low complexity" evidence="2">
    <location>
        <begin position="191"/>
        <end position="201"/>
    </location>
</feature>
<feature type="region of interest" description="Disordered" evidence="2">
    <location>
        <begin position="1"/>
        <end position="83"/>
    </location>
</feature>
<keyword evidence="4" id="KW-1185">Reference proteome</keyword>
<name>A0A8C9W819_SCLFO</name>
<feature type="compositionally biased region" description="Basic residues" evidence="2">
    <location>
        <begin position="327"/>
        <end position="338"/>
    </location>
</feature>
<feature type="region of interest" description="Disordered" evidence="2">
    <location>
        <begin position="285"/>
        <end position="353"/>
    </location>
</feature>
<feature type="compositionally biased region" description="Polar residues" evidence="2">
    <location>
        <begin position="448"/>
        <end position="458"/>
    </location>
</feature>
<evidence type="ECO:0000313" key="4">
    <source>
        <dbReference type="Proteomes" id="UP000694397"/>
    </source>
</evidence>
<dbReference type="GeneTree" id="ENSGT00950000183046"/>
<dbReference type="Proteomes" id="UP000694397">
    <property type="component" value="Chromosome 12"/>
</dbReference>
<dbReference type="Pfam" id="PF15388">
    <property type="entry name" value="FAM117"/>
    <property type="match status" value="1"/>
</dbReference>
<reference evidence="3 4" key="1">
    <citation type="submission" date="2019-04" db="EMBL/GenBank/DDBJ databases">
        <authorList>
            <consortium name="Wellcome Sanger Institute Data Sharing"/>
        </authorList>
    </citation>
    <scope>NUCLEOTIDE SEQUENCE [LARGE SCALE GENOMIC DNA]</scope>
</reference>